<evidence type="ECO:0000313" key="6">
    <source>
        <dbReference type="Proteomes" id="UP000007148"/>
    </source>
</evidence>
<dbReference type="InterPro" id="IPR035979">
    <property type="entry name" value="RBD_domain_sf"/>
</dbReference>
<dbReference type="eggNOG" id="KOG4008">
    <property type="taxonomic scope" value="Eukaryota"/>
</dbReference>
<dbReference type="Pfam" id="PF12923">
    <property type="entry name" value="RRP7"/>
    <property type="match status" value="1"/>
</dbReference>
<dbReference type="PROSITE" id="PS50102">
    <property type="entry name" value="RRM"/>
    <property type="match status" value="1"/>
</dbReference>
<dbReference type="EMBL" id="CAFZ01000003">
    <property type="protein sequence ID" value="CCA66529.1"/>
    <property type="molecule type" value="Genomic_DNA"/>
</dbReference>
<keyword evidence="2" id="KW-0694">RNA-binding</keyword>
<accession>G4T5D6</accession>
<feature type="region of interest" description="Disordered" evidence="3">
    <location>
        <begin position="84"/>
        <end position="128"/>
    </location>
</feature>
<dbReference type="GO" id="GO:0032545">
    <property type="term" value="C:CURI complex"/>
    <property type="evidence" value="ECO:0007669"/>
    <property type="project" value="TreeGrafter"/>
</dbReference>
<dbReference type="GO" id="GO:0003723">
    <property type="term" value="F:RNA binding"/>
    <property type="evidence" value="ECO:0007669"/>
    <property type="project" value="UniProtKB-UniRule"/>
</dbReference>
<dbReference type="InParanoid" id="G4T5D6"/>
<dbReference type="HOGENOM" id="CLU_036234_0_0_1"/>
<dbReference type="Proteomes" id="UP000007148">
    <property type="component" value="Unassembled WGS sequence"/>
</dbReference>
<dbReference type="InterPro" id="IPR040447">
    <property type="entry name" value="RRM_Rrp7"/>
</dbReference>
<dbReference type="OrthoDB" id="5390at2759"/>
<dbReference type="SUPFAM" id="SSF54928">
    <property type="entry name" value="RNA-binding domain, RBD"/>
    <property type="match status" value="1"/>
</dbReference>
<keyword evidence="6" id="KW-1185">Reference proteome</keyword>
<dbReference type="AlphaFoldDB" id="G4T5D6"/>
<evidence type="ECO:0000256" key="3">
    <source>
        <dbReference type="SAM" id="MobiDB-lite"/>
    </source>
</evidence>
<evidence type="ECO:0000313" key="5">
    <source>
        <dbReference type="EMBL" id="CCA66529.1"/>
    </source>
</evidence>
<protein>
    <recommendedName>
        <fullName evidence="4">RRM domain-containing protein</fullName>
    </recommendedName>
</protein>
<dbReference type="InterPro" id="IPR000504">
    <property type="entry name" value="RRM_dom"/>
</dbReference>
<dbReference type="InterPro" id="IPR012677">
    <property type="entry name" value="Nucleotide-bd_a/b_plait_sf"/>
</dbReference>
<dbReference type="GO" id="GO:0006364">
    <property type="term" value="P:rRNA processing"/>
    <property type="evidence" value="ECO:0007669"/>
    <property type="project" value="TreeGrafter"/>
</dbReference>
<dbReference type="InterPro" id="IPR040446">
    <property type="entry name" value="RRP7"/>
</dbReference>
<dbReference type="Gene3D" id="6.10.250.1770">
    <property type="match status" value="1"/>
</dbReference>
<dbReference type="Pfam" id="PF17799">
    <property type="entry name" value="RRM_Rrp7"/>
    <property type="match status" value="1"/>
</dbReference>
<sequence length="328" mass="36490">MQKISDFHVLPITYSSQATHYMYIRAHASRPKPGAVDPLPADRTLFVVNLPPDATERELKTLFGKFGTVERVSFAGHDRVQAILEQEDETSEEEEGNVDADENGMDEDDSDGEDVQAKKQRKKVEREAKVAPKVVPLPIAALRALRPTGSVGHIVFASPQHLNASLAIPAASLPLKWPKFKATSSAEPSGLSHYIARHKALRPPLTAIKEHADSSMEVFEYKQAQASKRNSKYRKGEAIVDEDGFTLVTRGGAYGQTLGGGVGVASKKFMQEMKNGGRKRKKKTTSKEGFYAFQVREKRIKEQIALKKAFEADQQKVEQRQGKRFKPY</sequence>
<dbReference type="OMA" id="GIHKWIA"/>
<dbReference type="STRING" id="1109443.G4T5D6"/>
<dbReference type="GO" id="GO:0000028">
    <property type="term" value="P:ribosomal small subunit assembly"/>
    <property type="evidence" value="ECO:0007669"/>
    <property type="project" value="TreeGrafter"/>
</dbReference>
<evidence type="ECO:0000256" key="1">
    <source>
        <dbReference type="ARBA" id="ARBA00006110"/>
    </source>
</evidence>
<proteinExistence type="inferred from homology"/>
<dbReference type="PANTHER" id="PTHR13191:SF0">
    <property type="entry name" value="RIBOSOMAL RNA-PROCESSING PROTEIN 7 HOMOLOG A-RELATED"/>
    <property type="match status" value="1"/>
</dbReference>
<dbReference type="GO" id="GO:0034456">
    <property type="term" value="C:UTP-C complex"/>
    <property type="evidence" value="ECO:0007669"/>
    <property type="project" value="TreeGrafter"/>
</dbReference>
<dbReference type="PANTHER" id="PTHR13191">
    <property type="entry name" value="RIBOSOMAL RNA PROCESSING PROTEIN 7-RELATED"/>
    <property type="match status" value="1"/>
</dbReference>
<dbReference type="FunCoup" id="G4T5D6">
    <property type="interactions" value="242"/>
</dbReference>
<dbReference type="CDD" id="cd12950">
    <property type="entry name" value="RRP7_Rrp7p"/>
    <property type="match status" value="1"/>
</dbReference>
<comment type="caution">
    <text evidence="5">The sequence shown here is derived from an EMBL/GenBank/DDBJ whole genome shotgun (WGS) entry which is preliminary data.</text>
</comment>
<feature type="compositionally biased region" description="Acidic residues" evidence="3">
    <location>
        <begin position="85"/>
        <end position="114"/>
    </location>
</feature>
<organism evidence="5 6">
    <name type="scientific">Serendipita indica (strain DSM 11827)</name>
    <name type="common">Root endophyte fungus</name>
    <name type="synonym">Piriformospora indica</name>
    <dbReference type="NCBI Taxonomy" id="1109443"/>
    <lineage>
        <taxon>Eukaryota</taxon>
        <taxon>Fungi</taxon>
        <taxon>Dikarya</taxon>
        <taxon>Basidiomycota</taxon>
        <taxon>Agaricomycotina</taxon>
        <taxon>Agaricomycetes</taxon>
        <taxon>Sebacinales</taxon>
        <taxon>Serendipitaceae</taxon>
        <taxon>Serendipita</taxon>
    </lineage>
</organism>
<gene>
    <name evidence="5" type="ORF">PIIN_00213</name>
</gene>
<evidence type="ECO:0000256" key="2">
    <source>
        <dbReference type="PROSITE-ProRule" id="PRU00176"/>
    </source>
</evidence>
<name>G4T5D6_SERID</name>
<feature type="domain" description="RRM" evidence="4">
    <location>
        <begin position="43"/>
        <end position="122"/>
    </location>
</feature>
<evidence type="ECO:0000259" key="4">
    <source>
        <dbReference type="PROSITE" id="PS50102"/>
    </source>
</evidence>
<comment type="similarity">
    <text evidence="1">Belongs to the RRP7 family.</text>
</comment>
<reference evidence="5 6" key="1">
    <citation type="journal article" date="2011" name="PLoS Pathog.">
        <title>Endophytic Life Strategies Decoded by Genome and Transcriptome Analyses of the Mutualistic Root Symbiont Piriformospora indica.</title>
        <authorList>
            <person name="Zuccaro A."/>
            <person name="Lahrmann U."/>
            <person name="Guldener U."/>
            <person name="Langen G."/>
            <person name="Pfiffi S."/>
            <person name="Biedenkopf D."/>
            <person name="Wong P."/>
            <person name="Samans B."/>
            <person name="Grimm C."/>
            <person name="Basiewicz M."/>
            <person name="Murat C."/>
            <person name="Martin F."/>
            <person name="Kogel K.H."/>
        </authorList>
    </citation>
    <scope>NUCLEOTIDE SEQUENCE [LARGE SCALE GENOMIC DNA]</scope>
    <source>
        <strain evidence="5 6">DSM 11827</strain>
    </source>
</reference>
<dbReference type="InterPro" id="IPR024326">
    <property type="entry name" value="RRP7_C"/>
</dbReference>
<dbReference type="Gene3D" id="3.30.70.330">
    <property type="match status" value="1"/>
</dbReference>